<accession>A0A913XNU6</accession>
<evidence type="ECO:0000256" key="1">
    <source>
        <dbReference type="ARBA" id="ARBA00022741"/>
    </source>
</evidence>
<evidence type="ECO:0000313" key="7">
    <source>
        <dbReference type="Proteomes" id="UP000887567"/>
    </source>
</evidence>
<evidence type="ECO:0000256" key="3">
    <source>
        <dbReference type="ARBA" id="ARBA00023015"/>
    </source>
</evidence>
<dbReference type="InterPro" id="IPR002197">
    <property type="entry name" value="HTH_Fis"/>
</dbReference>
<dbReference type="Gene3D" id="1.10.10.60">
    <property type="entry name" value="Homeodomain-like"/>
    <property type="match status" value="1"/>
</dbReference>
<dbReference type="RefSeq" id="XP_020907361.1">
    <property type="nucleotide sequence ID" value="XM_021051702.1"/>
</dbReference>
<dbReference type="GO" id="GO:0005524">
    <property type="term" value="F:ATP binding"/>
    <property type="evidence" value="ECO:0007669"/>
    <property type="project" value="UniProtKB-KW"/>
</dbReference>
<dbReference type="OrthoDB" id="10267765at2759"/>
<dbReference type="PANTHER" id="PTHR32071">
    <property type="entry name" value="TRANSCRIPTIONAL REGULATORY PROTEIN"/>
    <property type="match status" value="1"/>
</dbReference>
<dbReference type="InterPro" id="IPR009057">
    <property type="entry name" value="Homeodomain-like_sf"/>
</dbReference>
<dbReference type="InterPro" id="IPR002078">
    <property type="entry name" value="Sigma_54_int"/>
</dbReference>
<dbReference type="GO" id="GO:0043565">
    <property type="term" value="F:sequence-specific DNA binding"/>
    <property type="evidence" value="ECO:0007669"/>
    <property type="project" value="InterPro"/>
</dbReference>
<dbReference type="KEGG" id="epa:110245422"/>
<proteinExistence type="predicted"/>
<name>A0A913XNU6_EXADI</name>
<dbReference type="AlphaFoldDB" id="A0A913XNU6"/>
<evidence type="ECO:0000259" key="5">
    <source>
        <dbReference type="PROSITE" id="PS50045"/>
    </source>
</evidence>
<keyword evidence="4" id="KW-0804">Transcription</keyword>
<reference evidence="6" key="1">
    <citation type="submission" date="2022-11" db="UniProtKB">
        <authorList>
            <consortium name="EnsemblMetazoa"/>
        </authorList>
    </citation>
    <scope>IDENTIFICATION</scope>
</reference>
<dbReference type="Gene3D" id="3.40.50.300">
    <property type="entry name" value="P-loop containing nucleotide triphosphate hydrolases"/>
    <property type="match status" value="1"/>
</dbReference>
<dbReference type="PRINTS" id="PR01590">
    <property type="entry name" value="HTHFIS"/>
</dbReference>
<evidence type="ECO:0000313" key="6">
    <source>
        <dbReference type="EnsemblMetazoa" id="XP_020907361.1"/>
    </source>
</evidence>
<sequence>CAAISESLIQSTLFGHVRGAFTGADQNRPGIFEGARGGTVFLDEIGDLPLAVQGNLLRVLQEGEIRRVGDTLARKVDVRIVAATHRDLEKMVEEGSFREDLYFRLRVAKVTLPALRERDSDLVLLADFFALRERGTRIDPEARKAISSYPWPGNIRELESVVRVAATYSDFEVIRTEHLADAGIPIEKPSSSEPDSAAQGPNKDYHQLVEDYRKELVSKALDRHGKNQSAAARDLGMTRQALSYLARKLGLL</sequence>
<dbReference type="SUPFAM" id="SSF46689">
    <property type="entry name" value="Homeodomain-like"/>
    <property type="match status" value="1"/>
</dbReference>
<dbReference type="InterPro" id="IPR027417">
    <property type="entry name" value="P-loop_NTPase"/>
</dbReference>
<dbReference type="Pfam" id="PF02954">
    <property type="entry name" value="HTH_8"/>
    <property type="match status" value="1"/>
</dbReference>
<dbReference type="SUPFAM" id="SSF52540">
    <property type="entry name" value="P-loop containing nucleoside triphosphate hydrolases"/>
    <property type="match status" value="1"/>
</dbReference>
<dbReference type="PROSITE" id="PS50045">
    <property type="entry name" value="SIGMA54_INTERACT_4"/>
    <property type="match status" value="1"/>
</dbReference>
<evidence type="ECO:0000256" key="4">
    <source>
        <dbReference type="ARBA" id="ARBA00023163"/>
    </source>
</evidence>
<dbReference type="InterPro" id="IPR058031">
    <property type="entry name" value="AAA_lid_NorR"/>
</dbReference>
<dbReference type="Pfam" id="PF25601">
    <property type="entry name" value="AAA_lid_14"/>
    <property type="match status" value="1"/>
</dbReference>
<protein>
    <recommendedName>
        <fullName evidence="5">Sigma-54 factor interaction domain-containing protein</fullName>
    </recommendedName>
</protein>
<keyword evidence="7" id="KW-1185">Reference proteome</keyword>
<dbReference type="Pfam" id="PF00158">
    <property type="entry name" value="Sigma54_activat"/>
    <property type="match status" value="1"/>
</dbReference>
<dbReference type="CDD" id="cd00009">
    <property type="entry name" value="AAA"/>
    <property type="match status" value="1"/>
</dbReference>
<keyword evidence="2" id="KW-0067">ATP-binding</keyword>
<dbReference type="GO" id="GO:0006355">
    <property type="term" value="P:regulation of DNA-templated transcription"/>
    <property type="evidence" value="ECO:0007669"/>
    <property type="project" value="InterPro"/>
</dbReference>
<keyword evidence="1" id="KW-0547">Nucleotide-binding</keyword>
<dbReference type="EnsemblMetazoa" id="XM_021051702.1">
    <property type="protein sequence ID" value="XP_020907361.1"/>
    <property type="gene ID" value="LOC110245422"/>
</dbReference>
<dbReference type="Gene3D" id="1.10.8.60">
    <property type="match status" value="1"/>
</dbReference>
<dbReference type="GeneID" id="110245422"/>
<dbReference type="OMA" id="FEREYII"/>
<evidence type="ECO:0000256" key="2">
    <source>
        <dbReference type="ARBA" id="ARBA00022840"/>
    </source>
</evidence>
<feature type="domain" description="Sigma-54 factor interaction" evidence="5">
    <location>
        <begin position="1"/>
        <end position="167"/>
    </location>
</feature>
<keyword evidence="3" id="KW-0805">Transcription regulation</keyword>
<dbReference type="Proteomes" id="UP000887567">
    <property type="component" value="Unplaced"/>
</dbReference>
<dbReference type="PANTHER" id="PTHR32071:SF113">
    <property type="entry name" value="ALGINATE BIOSYNTHESIS TRANSCRIPTIONAL REGULATORY PROTEIN ALGB"/>
    <property type="match status" value="1"/>
</dbReference>
<organism evidence="6 7">
    <name type="scientific">Exaiptasia diaphana</name>
    <name type="common">Tropical sea anemone</name>
    <name type="synonym">Aiptasia pulchella</name>
    <dbReference type="NCBI Taxonomy" id="2652724"/>
    <lineage>
        <taxon>Eukaryota</taxon>
        <taxon>Metazoa</taxon>
        <taxon>Cnidaria</taxon>
        <taxon>Anthozoa</taxon>
        <taxon>Hexacorallia</taxon>
        <taxon>Actiniaria</taxon>
        <taxon>Aiptasiidae</taxon>
        <taxon>Exaiptasia</taxon>
    </lineage>
</organism>